<feature type="transmembrane region" description="Helical" evidence="7">
    <location>
        <begin position="394"/>
        <end position="412"/>
    </location>
</feature>
<dbReference type="PANTHER" id="PTHR30252:SF4">
    <property type="entry name" value="CARBON STARVATION"/>
    <property type="match status" value="1"/>
</dbReference>
<keyword evidence="5 7" id="KW-1133">Transmembrane helix</keyword>
<evidence type="ECO:0000259" key="8">
    <source>
        <dbReference type="Pfam" id="PF02554"/>
    </source>
</evidence>
<reference evidence="10" key="1">
    <citation type="journal article" date="2019" name="Int. J. Syst. Evol. Microbiol.">
        <title>The Global Catalogue of Microorganisms (GCM) 10K type strain sequencing project: providing services to taxonomists for standard genome sequencing and annotation.</title>
        <authorList>
            <consortium name="The Broad Institute Genomics Platform"/>
            <consortium name="The Broad Institute Genome Sequencing Center for Infectious Disease"/>
            <person name="Wu L."/>
            <person name="Ma J."/>
        </authorList>
    </citation>
    <scope>NUCLEOTIDE SEQUENCE [LARGE SCALE GENOMIC DNA]</scope>
    <source>
        <strain evidence="10">JCM 31319</strain>
    </source>
</reference>
<evidence type="ECO:0000256" key="2">
    <source>
        <dbReference type="ARBA" id="ARBA00007755"/>
    </source>
</evidence>
<evidence type="ECO:0000256" key="6">
    <source>
        <dbReference type="ARBA" id="ARBA00023136"/>
    </source>
</evidence>
<evidence type="ECO:0000313" key="9">
    <source>
        <dbReference type="EMBL" id="MFD1186242.1"/>
    </source>
</evidence>
<feature type="transmembrane region" description="Helical" evidence="7">
    <location>
        <begin position="324"/>
        <end position="345"/>
    </location>
</feature>
<dbReference type="Proteomes" id="UP001597094">
    <property type="component" value="Unassembled WGS sequence"/>
</dbReference>
<gene>
    <name evidence="9" type="ORF">ACFQ2O_08510</name>
</gene>
<comment type="subcellular location">
    <subcellularLocation>
        <location evidence="1">Cell membrane</location>
        <topology evidence="1">Multi-pass membrane protein</topology>
    </subcellularLocation>
</comment>
<feature type="domain" description="CstA N-terminal" evidence="8">
    <location>
        <begin position="161"/>
        <end position="317"/>
    </location>
</feature>
<comment type="similarity">
    <text evidence="2">Belongs to the peptide transporter carbon starvation (CstA) (TC 2.A.114) family.</text>
</comment>
<dbReference type="PANTHER" id="PTHR30252">
    <property type="entry name" value="INNER MEMBRANE PEPTIDE TRANSPORTER"/>
    <property type="match status" value="1"/>
</dbReference>
<evidence type="ECO:0000256" key="3">
    <source>
        <dbReference type="ARBA" id="ARBA00022475"/>
    </source>
</evidence>
<evidence type="ECO:0000313" key="10">
    <source>
        <dbReference type="Proteomes" id="UP001597094"/>
    </source>
</evidence>
<feature type="transmembrane region" description="Helical" evidence="7">
    <location>
        <begin position="449"/>
        <end position="467"/>
    </location>
</feature>
<keyword evidence="4 7" id="KW-0812">Transmembrane</keyword>
<feature type="transmembrane region" description="Helical" evidence="7">
    <location>
        <begin position="232"/>
        <end position="248"/>
    </location>
</feature>
<feature type="transmembrane region" description="Helical" evidence="7">
    <location>
        <begin position="366"/>
        <end position="388"/>
    </location>
</feature>
<sequence length="481" mass="52877">MISFCLSVVALVLGYILYSKFVERIFEVDPNRKTPAITMRDDVDYVPMPEWKIFLIQFLNIAGLGPIFGAVAGAMWGPSAFLWIVLGSIFAGGVHDYFSGMLSVKHGGESITEITGRYLGDGMKQFMRAFTILLMIMVGAVFIMGPAKILNDMTGDIATVTTWVWGILIYYVLSTVLPIDKLIGKLYPLFGVALLFMALGLSVIMFTDGYVIPEITLASLTNMRTNAESYPLFPMLFVTIACGAISGFHASQSPMMARCMTNEKQGRRIFYGAMITEGVVALIWAAVSMSFFGGIRELNDTMIAQQGNAAYVVNVISNTMLGKIGGILALLGVVAAPITSGDTAFRSARLIVADFTKSNQSKIMNRLLISLPLFVLGYGLTLIDFGIVWRYFAWTNQTLATIVLWTVTVYLINEHKFYWVSLVPATFMTVVAVSYILVAPEGFSLSTDIAYPVGIVIALVLLIATLMKAYRIKDQKIEYVN</sequence>
<feature type="transmembrane region" description="Helical" evidence="7">
    <location>
        <begin position="417"/>
        <end position="437"/>
    </location>
</feature>
<feature type="transmembrane region" description="Helical" evidence="7">
    <location>
        <begin position="157"/>
        <end position="177"/>
    </location>
</feature>
<keyword evidence="10" id="KW-1185">Reference proteome</keyword>
<evidence type="ECO:0000256" key="1">
    <source>
        <dbReference type="ARBA" id="ARBA00004651"/>
    </source>
</evidence>
<name>A0ABW3SP38_9BACT</name>
<dbReference type="InterPro" id="IPR051605">
    <property type="entry name" value="CstA"/>
</dbReference>
<feature type="domain" description="CstA N-terminal" evidence="8">
    <location>
        <begin position="5"/>
        <end position="153"/>
    </location>
</feature>
<comment type="caution">
    <text evidence="9">The sequence shown here is derived from an EMBL/GenBank/DDBJ whole genome shotgun (WGS) entry which is preliminary data.</text>
</comment>
<dbReference type="InterPro" id="IPR003706">
    <property type="entry name" value="CstA_N"/>
</dbReference>
<feature type="transmembrane region" description="Helical" evidence="7">
    <location>
        <begin position="126"/>
        <end position="145"/>
    </location>
</feature>
<keyword evidence="3" id="KW-1003">Cell membrane</keyword>
<proteinExistence type="inferred from homology"/>
<dbReference type="EMBL" id="JBHTLD010000059">
    <property type="protein sequence ID" value="MFD1186242.1"/>
    <property type="molecule type" value="Genomic_DNA"/>
</dbReference>
<feature type="transmembrane region" description="Helical" evidence="7">
    <location>
        <begin position="269"/>
        <end position="292"/>
    </location>
</feature>
<evidence type="ECO:0000256" key="7">
    <source>
        <dbReference type="SAM" id="Phobius"/>
    </source>
</evidence>
<evidence type="ECO:0000256" key="5">
    <source>
        <dbReference type="ARBA" id="ARBA00022989"/>
    </source>
</evidence>
<organism evidence="9 10">
    <name type="scientific">Pontibacter rugosus</name>
    <dbReference type="NCBI Taxonomy" id="1745966"/>
    <lineage>
        <taxon>Bacteria</taxon>
        <taxon>Pseudomonadati</taxon>
        <taxon>Bacteroidota</taxon>
        <taxon>Cytophagia</taxon>
        <taxon>Cytophagales</taxon>
        <taxon>Hymenobacteraceae</taxon>
        <taxon>Pontibacter</taxon>
    </lineage>
</organism>
<evidence type="ECO:0000256" key="4">
    <source>
        <dbReference type="ARBA" id="ARBA00022692"/>
    </source>
</evidence>
<dbReference type="RefSeq" id="WP_377525666.1">
    <property type="nucleotide sequence ID" value="NZ_JBHTLD010000059.1"/>
</dbReference>
<accession>A0ABW3SP38</accession>
<keyword evidence="6 7" id="KW-0472">Membrane</keyword>
<protein>
    <submittedName>
        <fullName evidence="9">Carbon starvation protein A</fullName>
    </submittedName>
</protein>
<feature type="transmembrane region" description="Helical" evidence="7">
    <location>
        <begin position="189"/>
        <end position="212"/>
    </location>
</feature>
<feature type="transmembrane region" description="Helical" evidence="7">
    <location>
        <begin position="80"/>
        <end position="98"/>
    </location>
</feature>
<dbReference type="Pfam" id="PF02554">
    <property type="entry name" value="CstA"/>
    <property type="match status" value="2"/>
</dbReference>